<sequence>MNNSHGIWPDENVRILEFGISDVFKSLRVNQIYKIAGSVWPRVESFNDKDRLKATELLRRKALGNELPYILINTSFLDEAEKIVSPSIGERFDRGIRCITDTYPEIGVQVDLSDATNIQSKLCGALYTNSFREVAAFLRAFEKRGLIQIDDIHEGIGLVRFRTTISAFADVDLSSSANAFVAMWFNEEVNSVYDEAIEPAIRDAGYIPRRIDRSDFNGKIDDEIIAEIRRSKFVIADFTSKLNEPRGGVYYEAGFAQGLGLSVIWTARNDMFNHLHFDTRQYNHIGWDNAEDLKPKLYNRILATIGVGPHVAI</sequence>
<gene>
    <name evidence="1" type="ORF">ACFQS8_04235</name>
</gene>
<evidence type="ECO:0000313" key="2">
    <source>
        <dbReference type="Proteomes" id="UP001596492"/>
    </source>
</evidence>
<organism evidence="1 2">
    <name type="scientific">Hirschia litorea</name>
    <dbReference type="NCBI Taxonomy" id="1199156"/>
    <lineage>
        <taxon>Bacteria</taxon>
        <taxon>Pseudomonadati</taxon>
        <taxon>Pseudomonadota</taxon>
        <taxon>Alphaproteobacteria</taxon>
        <taxon>Hyphomonadales</taxon>
        <taxon>Hyphomonadaceae</taxon>
        <taxon>Hirschia</taxon>
    </lineage>
</organism>
<evidence type="ECO:0008006" key="3">
    <source>
        <dbReference type="Google" id="ProtNLM"/>
    </source>
</evidence>
<dbReference type="RefSeq" id="WP_382166016.1">
    <property type="nucleotide sequence ID" value="NZ_JBHTBR010000002.1"/>
</dbReference>
<reference evidence="2" key="1">
    <citation type="journal article" date="2019" name="Int. J. Syst. Evol. Microbiol.">
        <title>The Global Catalogue of Microorganisms (GCM) 10K type strain sequencing project: providing services to taxonomists for standard genome sequencing and annotation.</title>
        <authorList>
            <consortium name="The Broad Institute Genomics Platform"/>
            <consortium name="The Broad Institute Genome Sequencing Center for Infectious Disease"/>
            <person name="Wu L."/>
            <person name="Ma J."/>
        </authorList>
    </citation>
    <scope>NUCLEOTIDE SEQUENCE [LARGE SCALE GENOMIC DNA]</scope>
    <source>
        <strain evidence="2">CCUG 51308</strain>
    </source>
</reference>
<comment type="caution">
    <text evidence="1">The sequence shown here is derived from an EMBL/GenBank/DDBJ whole genome shotgun (WGS) entry which is preliminary data.</text>
</comment>
<protein>
    <recommendedName>
        <fullName evidence="3">Nucleoside 2-deoxyribosyltransferase</fullName>
    </recommendedName>
</protein>
<dbReference type="Proteomes" id="UP001596492">
    <property type="component" value="Unassembled WGS sequence"/>
</dbReference>
<keyword evidence="2" id="KW-1185">Reference proteome</keyword>
<name>A0ABW2II76_9PROT</name>
<evidence type="ECO:0000313" key="1">
    <source>
        <dbReference type="EMBL" id="MFC7290813.1"/>
    </source>
</evidence>
<proteinExistence type="predicted"/>
<accession>A0ABW2II76</accession>
<dbReference type="EMBL" id="JBHTBR010000002">
    <property type="protein sequence ID" value="MFC7290813.1"/>
    <property type="molecule type" value="Genomic_DNA"/>
</dbReference>